<dbReference type="SUPFAM" id="SSF47384">
    <property type="entry name" value="Homodimeric domain of signal transducing histidine kinase"/>
    <property type="match status" value="1"/>
</dbReference>
<evidence type="ECO:0000256" key="3">
    <source>
        <dbReference type="ARBA" id="ARBA00022553"/>
    </source>
</evidence>
<evidence type="ECO:0000259" key="7">
    <source>
        <dbReference type="PROSITE" id="PS50109"/>
    </source>
</evidence>
<dbReference type="PANTHER" id="PTHR43065">
    <property type="entry name" value="SENSOR HISTIDINE KINASE"/>
    <property type="match status" value="1"/>
</dbReference>
<keyword evidence="3 4" id="KW-0597">Phosphoprotein</keyword>
<dbReference type="Pfam" id="PF00072">
    <property type="entry name" value="Response_reg"/>
    <property type="match status" value="1"/>
</dbReference>
<dbReference type="InterPro" id="IPR036097">
    <property type="entry name" value="HisK_dim/P_sf"/>
</dbReference>
<reference evidence="9 10" key="1">
    <citation type="submission" date="2023-11" db="EMBL/GenBank/DDBJ databases">
        <title>Arctic aerobic anoxygenic photoheterotroph Sediminicoccus rosea KRV36 adapts its photosynthesis to long days of polar summer.</title>
        <authorList>
            <person name="Tomasch J."/>
            <person name="Kopejtka K."/>
            <person name="Bily T."/>
            <person name="Gardiner A.T."/>
            <person name="Gardian Z."/>
            <person name="Shivaramu S."/>
            <person name="Koblizek M."/>
            <person name="Engelhardt F."/>
            <person name="Kaftan D."/>
        </authorList>
    </citation>
    <scope>NUCLEOTIDE SEQUENCE [LARGE SCALE GENOMIC DNA]</scope>
    <source>
        <strain evidence="9 10">R-30</strain>
    </source>
</reference>
<keyword evidence="6" id="KW-0812">Transmembrane</keyword>
<dbReference type="InterPro" id="IPR001789">
    <property type="entry name" value="Sig_transdc_resp-reg_receiver"/>
</dbReference>
<dbReference type="PRINTS" id="PR00344">
    <property type="entry name" value="BCTRLSENSOR"/>
</dbReference>
<evidence type="ECO:0000256" key="2">
    <source>
        <dbReference type="ARBA" id="ARBA00012438"/>
    </source>
</evidence>
<dbReference type="InterPro" id="IPR004358">
    <property type="entry name" value="Sig_transdc_His_kin-like_C"/>
</dbReference>
<dbReference type="Gene3D" id="3.40.50.2300">
    <property type="match status" value="1"/>
</dbReference>
<dbReference type="Gene3D" id="3.30.565.10">
    <property type="entry name" value="Histidine kinase-like ATPase, C-terminal domain"/>
    <property type="match status" value="1"/>
</dbReference>
<accession>A0ABZ0PDQ2</accession>
<dbReference type="SMART" id="SM00448">
    <property type="entry name" value="REC"/>
    <property type="match status" value="1"/>
</dbReference>
<keyword evidence="6" id="KW-0472">Membrane</keyword>
<sequence length="719" mass="77146">MPQVAPRMTARAYLRLLFALSVILPATVFIATSVESYRRIWQDAERHVDGTIAVMHEHAQKVFETQELVLDLVSDMIGEMPPSEVASQSTNLSLRNLAARLAQTVSIWISDAAGSVVAGSIDWPAGLNITGFDYFEAHREPGQPRFVSGRYIGRSTGQPSFALSRRRPSADGSFNGIIHVAISPVYFEQYFALVDRERVGAASIFRGDGVMLARFPRAPLPDRLSPASPTLQAIAEQPVSGRFQGVSSLDGIRRVYAYRRIGEFDVYVGYGANMPMHLAAWRIRVLQHGLGALIVILLLVGITWLISRSLADRQAALVRLKAESELREAMQQKLQEARSLEALGRMARGVAHDFNNLLTVVIGNLEALGREVHDGTSIRALEAARKATEAGAHLAASLLAYARTQVLKIETIGIAPFLTNLSGLLRGIATPSRRIVLDIAPGLPDCEADVAQLTACISNLVANARDATQPGATLVLAAKLTTLGPDDLSENPAAQPGPFVAIALSDNGTGMTSETAARAFEPFFTTKAEGEGSGLGLSQVFGLMRQLRGHVTIRSALGAGTTVTLFLPAVMAGAAPAAAPPHPPAEPTPPDPAPPTGRSARVLVVDDQAEIRSLVEHILTRAGFSVVLADGGDEAMRIFREDRGFDLVLSDVMMPDDVDGVSLARRLRALDPSVRLLLMSGYAPGLEQIDGLRISVVAKPFTRRKLLDAVDAVLGYSRA</sequence>
<feature type="transmembrane region" description="Helical" evidence="6">
    <location>
        <begin position="12"/>
        <end position="32"/>
    </location>
</feature>
<dbReference type="Pfam" id="PF22588">
    <property type="entry name" value="dCache_1_like"/>
    <property type="match status" value="1"/>
</dbReference>
<proteinExistence type="predicted"/>
<dbReference type="InterPro" id="IPR036890">
    <property type="entry name" value="HATPase_C_sf"/>
</dbReference>
<evidence type="ECO:0000313" key="10">
    <source>
        <dbReference type="Proteomes" id="UP001305521"/>
    </source>
</evidence>
<dbReference type="Pfam" id="PF02518">
    <property type="entry name" value="HATPase_c"/>
    <property type="match status" value="1"/>
</dbReference>
<evidence type="ECO:0000313" key="9">
    <source>
        <dbReference type="EMBL" id="WPB83834.1"/>
    </source>
</evidence>
<dbReference type="SUPFAM" id="SSF52172">
    <property type="entry name" value="CheY-like"/>
    <property type="match status" value="1"/>
</dbReference>
<evidence type="ECO:0000256" key="6">
    <source>
        <dbReference type="SAM" id="Phobius"/>
    </source>
</evidence>
<name>A0ABZ0PDQ2_9PROT</name>
<dbReference type="InterPro" id="IPR054327">
    <property type="entry name" value="His-kinase-like_sensor"/>
</dbReference>
<dbReference type="PROSITE" id="PS50109">
    <property type="entry name" value="HIS_KIN"/>
    <property type="match status" value="1"/>
</dbReference>
<dbReference type="InterPro" id="IPR003661">
    <property type="entry name" value="HisK_dim/P_dom"/>
</dbReference>
<dbReference type="SMART" id="SM00388">
    <property type="entry name" value="HisKA"/>
    <property type="match status" value="1"/>
</dbReference>
<dbReference type="EC" id="2.7.13.3" evidence="2"/>
<evidence type="ECO:0000259" key="8">
    <source>
        <dbReference type="PROSITE" id="PS50110"/>
    </source>
</evidence>
<dbReference type="SMART" id="SM00387">
    <property type="entry name" value="HATPase_c"/>
    <property type="match status" value="1"/>
</dbReference>
<dbReference type="SUPFAM" id="SSF55874">
    <property type="entry name" value="ATPase domain of HSP90 chaperone/DNA topoisomerase II/histidine kinase"/>
    <property type="match status" value="1"/>
</dbReference>
<dbReference type="EMBL" id="CP137852">
    <property type="protein sequence ID" value="WPB83834.1"/>
    <property type="molecule type" value="Genomic_DNA"/>
</dbReference>
<comment type="catalytic activity">
    <reaction evidence="1">
        <text>ATP + protein L-histidine = ADP + protein N-phospho-L-histidine.</text>
        <dbReference type="EC" id="2.7.13.3"/>
    </reaction>
</comment>
<feature type="region of interest" description="Disordered" evidence="5">
    <location>
        <begin position="576"/>
        <end position="598"/>
    </location>
</feature>
<evidence type="ECO:0000256" key="4">
    <source>
        <dbReference type="PROSITE-ProRule" id="PRU00169"/>
    </source>
</evidence>
<keyword evidence="10" id="KW-1185">Reference proteome</keyword>
<dbReference type="CDD" id="cd12914">
    <property type="entry name" value="PDC1_DGC_like"/>
    <property type="match status" value="1"/>
</dbReference>
<organism evidence="9 10">
    <name type="scientific">Sediminicoccus rosea</name>
    <dbReference type="NCBI Taxonomy" id="1225128"/>
    <lineage>
        <taxon>Bacteria</taxon>
        <taxon>Pseudomonadati</taxon>
        <taxon>Pseudomonadota</taxon>
        <taxon>Alphaproteobacteria</taxon>
        <taxon>Acetobacterales</taxon>
        <taxon>Roseomonadaceae</taxon>
        <taxon>Sediminicoccus</taxon>
    </lineage>
</organism>
<dbReference type="Gene3D" id="1.10.287.130">
    <property type="match status" value="1"/>
</dbReference>
<dbReference type="CDD" id="cd00082">
    <property type="entry name" value="HisKA"/>
    <property type="match status" value="1"/>
</dbReference>
<feature type="compositionally biased region" description="Pro residues" evidence="5">
    <location>
        <begin position="578"/>
        <end position="595"/>
    </location>
</feature>
<protein>
    <recommendedName>
        <fullName evidence="2">histidine kinase</fullName>
        <ecNumber evidence="2">2.7.13.3</ecNumber>
    </recommendedName>
</protein>
<dbReference type="RefSeq" id="WP_318647791.1">
    <property type="nucleotide sequence ID" value="NZ_CP137852.1"/>
</dbReference>
<feature type="transmembrane region" description="Helical" evidence="6">
    <location>
        <begin position="285"/>
        <end position="306"/>
    </location>
</feature>
<dbReference type="InterPro" id="IPR003594">
    <property type="entry name" value="HATPase_dom"/>
</dbReference>
<keyword evidence="6" id="KW-1133">Transmembrane helix</keyword>
<dbReference type="PANTHER" id="PTHR43065:SF49">
    <property type="entry name" value="HISTIDINE KINASE"/>
    <property type="match status" value="1"/>
</dbReference>
<evidence type="ECO:0000256" key="5">
    <source>
        <dbReference type="SAM" id="MobiDB-lite"/>
    </source>
</evidence>
<evidence type="ECO:0000256" key="1">
    <source>
        <dbReference type="ARBA" id="ARBA00000085"/>
    </source>
</evidence>
<dbReference type="InterPro" id="IPR005467">
    <property type="entry name" value="His_kinase_dom"/>
</dbReference>
<dbReference type="PROSITE" id="PS50110">
    <property type="entry name" value="RESPONSE_REGULATORY"/>
    <property type="match status" value="1"/>
</dbReference>
<gene>
    <name evidence="9" type="ORF">R9Z33_17170</name>
</gene>
<feature type="domain" description="Response regulatory" evidence="8">
    <location>
        <begin position="601"/>
        <end position="714"/>
    </location>
</feature>
<feature type="modified residue" description="4-aspartylphosphate" evidence="4">
    <location>
        <position position="651"/>
    </location>
</feature>
<dbReference type="Gene3D" id="3.30.450.20">
    <property type="entry name" value="PAS domain"/>
    <property type="match status" value="2"/>
</dbReference>
<dbReference type="InterPro" id="IPR011006">
    <property type="entry name" value="CheY-like_superfamily"/>
</dbReference>
<feature type="domain" description="Histidine kinase" evidence="7">
    <location>
        <begin position="349"/>
        <end position="571"/>
    </location>
</feature>
<dbReference type="CDD" id="cd12915">
    <property type="entry name" value="PDC2_DGC_like"/>
    <property type="match status" value="1"/>
</dbReference>
<dbReference type="CDD" id="cd00156">
    <property type="entry name" value="REC"/>
    <property type="match status" value="1"/>
</dbReference>
<dbReference type="Proteomes" id="UP001305521">
    <property type="component" value="Chromosome"/>
</dbReference>